<dbReference type="AlphaFoldDB" id="A0A7H1N389"/>
<dbReference type="SMART" id="SM00155">
    <property type="entry name" value="PLDc"/>
    <property type="match status" value="2"/>
</dbReference>
<evidence type="ECO:0000256" key="8">
    <source>
        <dbReference type="ARBA" id="ARBA00022989"/>
    </source>
</evidence>
<dbReference type="Pfam" id="PF13091">
    <property type="entry name" value="PLDc_2"/>
    <property type="match status" value="2"/>
</dbReference>
<comment type="function">
    <text evidence="1">Could be a virulence factor.</text>
</comment>
<accession>A0A7H1N389</accession>
<dbReference type="CDD" id="cd09163">
    <property type="entry name" value="PLDc_CLS_unchar2_2"/>
    <property type="match status" value="1"/>
</dbReference>
<dbReference type="GO" id="GO:0032049">
    <property type="term" value="P:cardiolipin biosynthetic process"/>
    <property type="evidence" value="ECO:0007669"/>
    <property type="project" value="UniProtKB-ARBA"/>
</dbReference>
<dbReference type="InterPro" id="IPR001736">
    <property type="entry name" value="PLipase_D/transphosphatidylase"/>
</dbReference>
<dbReference type="InterPro" id="IPR025202">
    <property type="entry name" value="PLD-like_dom"/>
</dbReference>
<dbReference type="Pfam" id="PF13396">
    <property type="entry name" value="PLDc_N"/>
    <property type="match status" value="1"/>
</dbReference>
<evidence type="ECO:0000256" key="11">
    <source>
        <dbReference type="SAM" id="Phobius"/>
    </source>
</evidence>
<dbReference type="GO" id="GO:0005576">
    <property type="term" value="C:extracellular region"/>
    <property type="evidence" value="ECO:0007669"/>
    <property type="project" value="UniProtKB-SubCell"/>
</dbReference>
<keyword evidence="14" id="KW-1185">Reference proteome</keyword>
<dbReference type="RefSeq" id="WP_190260661.1">
    <property type="nucleotide sequence ID" value="NZ_CP053923.1"/>
</dbReference>
<feature type="transmembrane region" description="Helical" evidence="11">
    <location>
        <begin position="38"/>
        <end position="58"/>
    </location>
</feature>
<feature type="domain" description="PLD phosphodiesterase" evidence="12">
    <location>
        <begin position="218"/>
        <end position="245"/>
    </location>
</feature>
<keyword evidence="8 11" id="KW-1133">Transmembrane helix</keyword>
<protein>
    <recommendedName>
        <fullName evidence="4">Phospholipase D</fullName>
    </recommendedName>
    <alternativeName>
        <fullName evidence="10">Choline phosphatase</fullName>
    </alternativeName>
</protein>
<name>A0A7H1N389_9PROT</name>
<dbReference type="InterPro" id="IPR027379">
    <property type="entry name" value="CLS_N"/>
</dbReference>
<dbReference type="PROSITE" id="PS50035">
    <property type="entry name" value="PLD"/>
    <property type="match status" value="2"/>
</dbReference>
<evidence type="ECO:0000256" key="7">
    <source>
        <dbReference type="ARBA" id="ARBA00022692"/>
    </source>
</evidence>
<evidence type="ECO:0000256" key="5">
    <source>
        <dbReference type="ARBA" id="ARBA00022475"/>
    </source>
</evidence>
<feature type="domain" description="PLD phosphodiesterase" evidence="12">
    <location>
        <begin position="401"/>
        <end position="423"/>
    </location>
</feature>
<evidence type="ECO:0000256" key="2">
    <source>
        <dbReference type="ARBA" id="ARBA00004613"/>
    </source>
</evidence>
<dbReference type="KEGG" id="dvn:HQ394_13655"/>
<dbReference type="GO" id="GO:0005886">
    <property type="term" value="C:plasma membrane"/>
    <property type="evidence" value="ECO:0007669"/>
    <property type="project" value="UniProtKB-SubCell"/>
</dbReference>
<dbReference type="GO" id="GO:0008808">
    <property type="term" value="F:cardiolipin synthase activity"/>
    <property type="evidence" value="ECO:0007669"/>
    <property type="project" value="TreeGrafter"/>
</dbReference>
<evidence type="ECO:0000256" key="9">
    <source>
        <dbReference type="ARBA" id="ARBA00023136"/>
    </source>
</evidence>
<proteinExistence type="predicted"/>
<dbReference type="Gene3D" id="3.30.870.10">
    <property type="entry name" value="Endonuclease Chain A"/>
    <property type="match status" value="2"/>
</dbReference>
<keyword evidence="9 11" id="KW-0472">Membrane</keyword>
<evidence type="ECO:0000256" key="6">
    <source>
        <dbReference type="ARBA" id="ARBA00022525"/>
    </source>
</evidence>
<organism evidence="13 14">
    <name type="scientific">Defluviicoccus vanus</name>
    <dbReference type="NCBI Taxonomy" id="111831"/>
    <lineage>
        <taxon>Bacteria</taxon>
        <taxon>Pseudomonadati</taxon>
        <taxon>Pseudomonadota</taxon>
        <taxon>Alphaproteobacteria</taxon>
        <taxon>Rhodospirillales</taxon>
        <taxon>Rhodospirillaceae</taxon>
        <taxon>Defluviicoccus</taxon>
    </lineage>
</organism>
<sequence>MQHLITLWPVLLTVMQVTLAVATSVHVVLHKRDVRAAIGWIGLAWLVPFGGSVLYLLFGINRIRRRASSLRNRRSDCGVPLAQRATALTHGKPPLAGRDHLCAIGELIDHVTGVPLTAGNRVEPLLTGRDAYRAMLHAIDTATTSVSLLTYIFDNDRLGRLFVRALQRAAGRGVRVRVLVDGVGARYGRPSIISLFDQRMIGAAEFLPTRFPFALPYAHLRNHRKIMIVDDSIGFVGGMNIRAGHLATHSTQSIADTHFRLQGPVVRQLTDTFADDWLFATGERPDAAAEPPAAGCRPPRGEVFARGIAAGPDEALERIRWAMLGALAVARRHVRIITPYFLPDATMMTALMLAAMRGIRVDIVLPERGNLRLVQWASRAKLAPLVARGCRLWLTPPPFDHSKLMTVDGVWALLGSANWDPRSLRLNFEFSVECYSASLAAELNRQIDARLARATAYRLEDDRRRSLPTRLRDGAAWLLSPYL</sequence>
<evidence type="ECO:0000256" key="10">
    <source>
        <dbReference type="ARBA" id="ARBA00029594"/>
    </source>
</evidence>
<keyword evidence="7 11" id="KW-0812">Transmembrane</keyword>
<comment type="subcellular location">
    <subcellularLocation>
        <location evidence="3">Cell membrane</location>
        <topology evidence="3">Multi-pass membrane protein</topology>
    </subcellularLocation>
    <subcellularLocation>
        <location evidence="2">Secreted</location>
    </subcellularLocation>
</comment>
<keyword evidence="6" id="KW-0964">Secreted</keyword>
<reference evidence="13 14" key="1">
    <citation type="submission" date="2020-05" db="EMBL/GenBank/DDBJ databases">
        <title>Complete closed genome sequence of Defluviicoccus vanus.</title>
        <authorList>
            <person name="Bessarab I."/>
            <person name="Arumugam K."/>
            <person name="Maszenan A.M."/>
            <person name="Seviour R.J."/>
            <person name="Williams R.B."/>
        </authorList>
    </citation>
    <scope>NUCLEOTIDE SEQUENCE [LARGE SCALE GENOMIC DNA]</scope>
    <source>
        <strain evidence="13 14">Ben 114</strain>
    </source>
</reference>
<evidence type="ECO:0000259" key="12">
    <source>
        <dbReference type="PROSITE" id="PS50035"/>
    </source>
</evidence>
<keyword evidence="5" id="KW-1003">Cell membrane</keyword>
<dbReference type="PANTHER" id="PTHR21248:SF22">
    <property type="entry name" value="PHOSPHOLIPASE D"/>
    <property type="match status" value="1"/>
</dbReference>
<dbReference type="EMBL" id="CP053923">
    <property type="protein sequence ID" value="QNT70175.1"/>
    <property type="molecule type" value="Genomic_DNA"/>
</dbReference>
<dbReference type="PANTHER" id="PTHR21248">
    <property type="entry name" value="CARDIOLIPIN SYNTHASE"/>
    <property type="match status" value="1"/>
</dbReference>
<gene>
    <name evidence="13" type="ORF">HQ394_13655</name>
</gene>
<evidence type="ECO:0000256" key="4">
    <source>
        <dbReference type="ARBA" id="ARBA00018392"/>
    </source>
</evidence>
<dbReference type="SUPFAM" id="SSF56024">
    <property type="entry name" value="Phospholipase D/nuclease"/>
    <property type="match status" value="2"/>
</dbReference>
<evidence type="ECO:0000313" key="13">
    <source>
        <dbReference type="EMBL" id="QNT70175.1"/>
    </source>
</evidence>
<evidence type="ECO:0000256" key="1">
    <source>
        <dbReference type="ARBA" id="ARBA00003145"/>
    </source>
</evidence>
<evidence type="ECO:0000313" key="14">
    <source>
        <dbReference type="Proteomes" id="UP000516369"/>
    </source>
</evidence>
<dbReference type="Proteomes" id="UP000516369">
    <property type="component" value="Chromosome"/>
</dbReference>
<evidence type="ECO:0000256" key="3">
    <source>
        <dbReference type="ARBA" id="ARBA00004651"/>
    </source>
</evidence>